<sequence>MWYSPAGGAVIAGVAGGADASAAQDVVPYMPSKMVTALTANGLKAARRE</sequence>
<accession>A0ABQ5XJI8</accession>
<organism evidence="1 2">
    <name type="scientific">Dyella acidisoli</name>
    <dbReference type="NCBI Taxonomy" id="1867834"/>
    <lineage>
        <taxon>Bacteria</taxon>
        <taxon>Pseudomonadati</taxon>
        <taxon>Pseudomonadota</taxon>
        <taxon>Gammaproteobacteria</taxon>
        <taxon>Lysobacterales</taxon>
        <taxon>Rhodanobacteraceae</taxon>
        <taxon>Dyella</taxon>
    </lineage>
</organism>
<comment type="caution">
    <text evidence="1">The sequence shown here is derived from an EMBL/GenBank/DDBJ whole genome shotgun (WGS) entry which is preliminary data.</text>
</comment>
<evidence type="ECO:0000313" key="2">
    <source>
        <dbReference type="Proteomes" id="UP001156670"/>
    </source>
</evidence>
<gene>
    <name evidence="1" type="ORF">GCM10007901_00620</name>
</gene>
<dbReference type="EMBL" id="BSOB01000001">
    <property type="protein sequence ID" value="GLQ91112.1"/>
    <property type="molecule type" value="Genomic_DNA"/>
</dbReference>
<evidence type="ECO:0000313" key="1">
    <source>
        <dbReference type="EMBL" id="GLQ91112.1"/>
    </source>
</evidence>
<dbReference type="Proteomes" id="UP001156670">
    <property type="component" value="Unassembled WGS sequence"/>
</dbReference>
<keyword evidence="2" id="KW-1185">Reference proteome</keyword>
<protein>
    <submittedName>
        <fullName evidence="1">Uncharacterized protein</fullName>
    </submittedName>
</protein>
<reference evidence="2" key="1">
    <citation type="journal article" date="2019" name="Int. J. Syst. Evol. Microbiol.">
        <title>The Global Catalogue of Microorganisms (GCM) 10K type strain sequencing project: providing services to taxonomists for standard genome sequencing and annotation.</title>
        <authorList>
            <consortium name="The Broad Institute Genomics Platform"/>
            <consortium name="The Broad Institute Genome Sequencing Center for Infectious Disease"/>
            <person name="Wu L."/>
            <person name="Ma J."/>
        </authorList>
    </citation>
    <scope>NUCLEOTIDE SEQUENCE [LARGE SCALE GENOMIC DNA]</scope>
    <source>
        <strain evidence="2">NBRC 111980</strain>
    </source>
</reference>
<name>A0ABQ5XJI8_9GAMM</name>
<proteinExistence type="predicted"/>